<dbReference type="EMBL" id="SPQB01000016">
    <property type="protein sequence ID" value="TFU32947.1"/>
    <property type="molecule type" value="Genomic_DNA"/>
</dbReference>
<organism evidence="1 2">
    <name type="scientific">Microbacterium paludicola</name>
    <dbReference type="NCBI Taxonomy" id="300019"/>
    <lineage>
        <taxon>Bacteria</taxon>
        <taxon>Bacillati</taxon>
        <taxon>Actinomycetota</taxon>
        <taxon>Actinomycetes</taxon>
        <taxon>Micrococcales</taxon>
        <taxon>Microbacteriaceae</taxon>
        <taxon>Microbacterium</taxon>
    </lineage>
</organism>
<keyword evidence="2" id="KW-1185">Reference proteome</keyword>
<comment type="caution">
    <text evidence="1">The sequence shown here is derived from an EMBL/GenBank/DDBJ whole genome shotgun (WGS) entry which is preliminary data.</text>
</comment>
<reference evidence="1 2" key="1">
    <citation type="submission" date="2019-03" db="EMBL/GenBank/DDBJ databases">
        <title>Diversity of the mouse oral microbiome.</title>
        <authorList>
            <person name="Joseph S."/>
            <person name="Aduse-Opoku J."/>
            <person name="Curtis M."/>
            <person name="Wade W."/>
            <person name="Hashim A."/>
        </authorList>
    </citation>
    <scope>NUCLEOTIDE SEQUENCE [LARGE SCALE GENOMIC DNA]</scope>
    <source>
        <strain evidence="1 2">P1012</strain>
    </source>
</reference>
<name>A0A4Y9FVD7_9MICO</name>
<accession>A0A4Y9FVD7</accession>
<dbReference type="AlphaFoldDB" id="A0A4Y9FVD7"/>
<evidence type="ECO:0000313" key="1">
    <source>
        <dbReference type="EMBL" id="TFU32947.1"/>
    </source>
</evidence>
<sequence>MGKRFGPLHATEQGVRIGDPTRRHLLLAEDGIHHVDGEKRLATFAWEHVENVRLGCHDVVPLARGRRRSAVGGGRRARAG</sequence>
<gene>
    <name evidence="1" type="ORF">E4U02_08320</name>
</gene>
<evidence type="ECO:0000313" key="2">
    <source>
        <dbReference type="Proteomes" id="UP000298358"/>
    </source>
</evidence>
<proteinExistence type="predicted"/>
<protein>
    <submittedName>
        <fullName evidence="1">Uncharacterized protein</fullName>
    </submittedName>
</protein>
<dbReference type="Proteomes" id="UP000298358">
    <property type="component" value="Unassembled WGS sequence"/>
</dbReference>
<dbReference type="RefSeq" id="WP_135114379.1">
    <property type="nucleotide sequence ID" value="NZ_JADGLL010000016.1"/>
</dbReference>
<dbReference type="OrthoDB" id="5113395at2"/>